<dbReference type="GeneID" id="28997275"/>
<feature type="compositionally biased region" description="Basic residues" evidence="1">
    <location>
        <begin position="143"/>
        <end position="155"/>
    </location>
</feature>
<reference evidence="4" key="1">
    <citation type="submission" date="2015-06" db="EMBL/GenBank/DDBJ databases">
        <title>Expansion of signal transduction pathways in fungi by whole-genome duplication.</title>
        <authorList>
            <consortium name="DOE Joint Genome Institute"/>
            <person name="Corrochano L.M."/>
            <person name="Kuo A."/>
            <person name="Marcet-Houben M."/>
            <person name="Polaino S."/>
            <person name="Salamov A."/>
            <person name="Villalobos J.M."/>
            <person name="Alvarez M.I."/>
            <person name="Avalos J."/>
            <person name="Benito E.P."/>
            <person name="Benoit I."/>
            <person name="Burger G."/>
            <person name="Camino L.P."/>
            <person name="Canovas D."/>
            <person name="Cerda-Olmedo E."/>
            <person name="Cheng J.-F."/>
            <person name="Dominguez A."/>
            <person name="Elias M."/>
            <person name="Eslava A.P."/>
            <person name="Glaser F."/>
            <person name="Grimwood J."/>
            <person name="Gutierrez G."/>
            <person name="Heitman J."/>
            <person name="Henrissat B."/>
            <person name="Iturriaga E.A."/>
            <person name="Lang B.F."/>
            <person name="Lavin J.L."/>
            <person name="Lee S."/>
            <person name="Li W."/>
            <person name="Lindquist E."/>
            <person name="Lopez-Garcia S."/>
            <person name="Luque E.M."/>
            <person name="Marcos A.T."/>
            <person name="Martin J."/>
            <person name="McCluskey K."/>
            <person name="Medina H.R."/>
            <person name="Miralles-Duran A."/>
            <person name="Miyazaki A."/>
            <person name="Munoz-Torres E."/>
            <person name="Oguiza J.A."/>
            <person name="Ohm R."/>
            <person name="Olmedo M."/>
            <person name="Orejas M."/>
            <person name="Ortiz-Castellanos L."/>
            <person name="Pisabarro A.G."/>
            <person name="Rodriguez-Romero J."/>
            <person name="Ruiz-Herrera J."/>
            <person name="Ruiz-Vazquez R."/>
            <person name="Sanz C."/>
            <person name="Schackwitz W."/>
            <person name="Schmutz J."/>
            <person name="Shahriari M."/>
            <person name="Shelest E."/>
            <person name="Silva-Franco F."/>
            <person name="Soanes D."/>
            <person name="Syed K."/>
            <person name="Tagua V.G."/>
            <person name="Talbot N.J."/>
            <person name="Thon M."/>
            <person name="De vries R.P."/>
            <person name="Wiebenga A."/>
            <person name="Yadav J.S."/>
            <person name="Braun E.L."/>
            <person name="Baker S."/>
            <person name="Garre V."/>
            <person name="Horwitz B."/>
            <person name="Torres-Martinez S."/>
            <person name="Idnurm A."/>
            <person name="Herrera-Estrella A."/>
            <person name="Gabaldon T."/>
            <person name="Grigoriev I.V."/>
        </authorList>
    </citation>
    <scope>NUCLEOTIDE SEQUENCE [LARGE SCALE GENOMIC DNA]</scope>
    <source>
        <strain evidence="4">NRRL 1555(-)</strain>
    </source>
</reference>
<organism evidence="3 4">
    <name type="scientific">Phycomyces blakesleeanus (strain ATCC 8743b / DSM 1359 / FGSC 10004 / NBRC 33097 / NRRL 1555)</name>
    <dbReference type="NCBI Taxonomy" id="763407"/>
    <lineage>
        <taxon>Eukaryota</taxon>
        <taxon>Fungi</taxon>
        <taxon>Fungi incertae sedis</taxon>
        <taxon>Mucoromycota</taxon>
        <taxon>Mucoromycotina</taxon>
        <taxon>Mucoromycetes</taxon>
        <taxon>Mucorales</taxon>
        <taxon>Phycomycetaceae</taxon>
        <taxon>Phycomyces</taxon>
    </lineage>
</organism>
<dbReference type="Proteomes" id="UP000077315">
    <property type="component" value="Unassembled WGS sequence"/>
</dbReference>
<evidence type="ECO:0000313" key="3">
    <source>
        <dbReference type="EMBL" id="OAD71167.1"/>
    </source>
</evidence>
<keyword evidence="2" id="KW-0732">Signal</keyword>
<evidence type="ECO:0000313" key="4">
    <source>
        <dbReference type="Proteomes" id="UP000077315"/>
    </source>
</evidence>
<dbReference type="AlphaFoldDB" id="A0A167LVC0"/>
<gene>
    <name evidence="3" type="ORF">PHYBLDRAFT_170546</name>
</gene>
<feature type="signal peptide" evidence="2">
    <location>
        <begin position="1"/>
        <end position="23"/>
    </location>
</feature>
<protein>
    <submittedName>
        <fullName evidence="3">Uncharacterized protein</fullName>
    </submittedName>
</protein>
<accession>A0A167LVC0</accession>
<proteinExistence type="predicted"/>
<feature type="region of interest" description="Disordered" evidence="1">
    <location>
        <begin position="123"/>
        <end position="174"/>
    </location>
</feature>
<dbReference type="RefSeq" id="XP_018289207.1">
    <property type="nucleotide sequence ID" value="XM_018436369.1"/>
</dbReference>
<sequence>MSPLSVSPCITGLFLLSLKVGVARSVASASGTFLPVGLLLPTGRPFPPTSGPITSCQWNFLYGCQSPKFLLLPESLSLPLGGPFISLTKRFRFCRKISRCYATYVRQIESPFGFQHRPKVKVKSRSRSKIKIETHSQGQGQKSKSRRIVKVKVKNQNRDAESKSRSKIKIKIHG</sequence>
<name>A0A167LVC0_PHYB8</name>
<dbReference type="EMBL" id="KV440986">
    <property type="protein sequence ID" value="OAD71167.1"/>
    <property type="molecule type" value="Genomic_DNA"/>
</dbReference>
<keyword evidence="4" id="KW-1185">Reference proteome</keyword>
<feature type="compositionally biased region" description="Basic residues" evidence="1">
    <location>
        <begin position="165"/>
        <end position="174"/>
    </location>
</feature>
<evidence type="ECO:0000256" key="2">
    <source>
        <dbReference type="SAM" id="SignalP"/>
    </source>
</evidence>
<feature type="chain" id="PRO_5007890021" evidence="2">
    <location>
        <begin position="24"/>
        <end position="174"/>
    </location>
</feature>
<evidence type="ECO:0000256" key="1">
    <source>
        <dbReference type="SAM" id="MobiDB-lite"/>
    </source>
</evidence>
<dbReference type="InParanoid" id="A0A167LVC0"/>
<dbReference type="VEuPathDB" id="FungiDB:PHYBLDRAFT_170546"/>